<accession>A0A679JN24</accession>
<evidence type="ECO:0000256" key="1">
    <source>
        <dbReference type="ARBA" id="ARBA00006484"/>
    </source>
</evidence>
<evidence type="ECO:0000256" key="2">
    <source>
        <dbReference type="ARBA" id="ARBA00023002"/>
    </source>
</evidence>
<dbReference type="InterPro" id="IPR002347">
    <property type="entry name" value="SDR_fam"/>
</dbReference>
<geneLocation type="plasmid" evidence="4">
    <name>1</name>
</geneLocation>
<reference evidence="4" key="1">
    <citation type="submission" date="2019-12" db="EMBL/GenBank/DDBJ databases">
        <authorList>
            <person name="Cremers G."/>
        </authorList>
    </citation>
    <scope>NUCLEOTIDE SEQUENCE</scope>
    <source>
        <strain evidence="4">Mbul2</strain>
        <plasmid evidence="4">1</plasmid>
    </source>
</reference>
<dbReference type="PROSITE" id="PS00061">
    <property type="entry name" value="ADH_SHORT"/>
    <property type="match status" value="1"/>
</dbReference>
<keyword evidence="4" id="KW-0614">Plasmid</keyword>
<dbReference type="PANTHER" id="PTHR44169">
    <property type="entry name" value="NADPH-DEPENDENT 1-ACYLDIHYDROXYACETONE PHOSPHATE REDUCTASE"/>
    <property type="match status" value="1"/>
</dbReference>
<organism evidence="4">
    <name type="scientific">Methylobacterium bullatum</name>
    <dbReference type="NCBI Taxonomy" id="570505"/>
    <lineage>
        <taxon>Bacteria</taxon>
        <taxon>Pseudomonadati</taxon>
        <taxon>Pseudomonadota</taxon>
        <taxon>Alphaproteobacteria</taxon>
        <taxon>Hyphomicrobiales</taxon>
        <taxon>Methylobacteriaceae</taxon>
        <taxon>Methylobacterium</taxon>
    </lineage>
</organism>
<gene>
    <name evidence="4" type="primary">sdh</name>
    <name evidence="4" type="ORF">MBLL_00155</name>
</gene>
<dbReference type="RefSeq" id="WP_339158730.1">
    <property type="nucleotide sequence ID" value="NZ_LR743510.1"/>
</dbReference>
<evidence type="ECO:0000313" key="4">
    <source>
        <dbReference type="EMBL" id="CAA2136442.1"/>
    </source>
</evidence>
<proteinExistence type="inferred from homology"/>
<dbReference type="AlphaFoldDB" id="A0A679JN24"/>
<dbReference type="InterPro" id="IPR036291">
    <property type="entry name" value="NAD(P)-bd_dom_sf"/>
</dbReference>
<dbReference type="EMBL" id="LR743510">
    <property type="protein sequence ID" value="CAA2136442.1"/>
    <property type="molecule type" value="Genomic_DNA"/>
</dbReference>
<dbReference type="EC" id="1.1.1.276" evidence="4"/>
<keyword evidence="2 4" id="KW-0560">Oxidoreductase</keyword>
<protein>
    <submittedName>
        <fullName evidence="4">Serine 3-dehydrogenase</fullName>
        <ecNumber evidence="4">1.1.1.276</ecNumber>
    </submittedName>
</protein>
<dbReference type="GO" id="GO:0031132">
    <property type="term" value="F:serine 3-dehydrogenase activity"/>
    <property type="evidence" value="ECO:0007669"/>
    <property type="project" value="UniProtKB-EC"/>
</dbReference>
<dbReference type="PRINTS" id="PR00080">
    <property type="entry name" value="SDRFAMILY"/>
</dbReference>
<name>A0A679JN24_9HYPH</name>
<sequence length="256" mass="27449">MKTSGNTILITGGASGIGRELAERFQAQGNTVIIAGRRRDRLDAVTDSNPGMVGYVLDVEDKAGIGAFAAMVIAAHPDLNVLINNAGIMQFEDLTRSRDLSDAEAMVTTNLLGPIRLTNALIDHLATRPDGAVINVSSGLAFVPLVSTPTYSATKAAIHSYTISLRDALKGKVEVIELVPPAVQTELTPGQSTREGYMPLGDFMDEVMTLFATQPTPPEILVKRVGFLRFADSEKRFDQTLATVNDVADKARADQH</sequence>
<dbReference type="PANTHER" id="PTHR44169:SF6">
    <property type="entry name" value="NADPH-DEPENDENT 1-ACYLDIHYDROXYACETONE PHOSPHATE REDUCTASE"/>
    <property type="match status" value="1"/>
</dbReference>
<comment type="similarity">
    <text evidence="1 3">Belongs to the short-chain dehydrogenases/reductases (SDR) family.</text>
</comment>
<dbReference type="Gene3D" id="3.40.50.720">
    <property type="entry name" value="NAD(P)-binding Rossmann-like Domain"/>
    <property type="match status" value="1"/>
</dbReference>
<dbReference type="SUPFAM" id="SSF51735">
    <property type="entry name" value="NAD(P)-binding Rossmann-fold domains"/>
    <property type="match status" value="1"/>
</dbReference>
<dbReference type="Pfam" id="PF00106">
    <property type="entry name" value="adh_short"/>
    <property type="match status" value="1"/>
</dbReference>
<evidence type="ECO:0000256" key="3">
    <source>
        <dbReference type="RuleBase" id="RU000363"/>
    </source>
</evidence>
<dbReference type="InterPro" id="IPR020904">
    <property type="entry name" value="Sc_DH/Rdtase_CS"/>
</dbReference>
<dbReference type="PRINTS" id="PR00081">
    <property type="entry name" value="GDHRDH"/>
</dbReference>